<keyword evidence="4" id="KW-0804">Transcription</keyword>
<feature type="compositionally biased region" description="Basic and acidic residues" evidence="6">
    <location>
        <begin position="69"/>
        <end position="81"/>
    </location>
</feature>
<evidence type="ECO:0000256" key="4">
    <source>
        <dbReference type="ARBA" id="ARBA00023163"/>
    </source>
</evidence>
<keyword evidence="2" id="KW-0238">DNA-binding</keyword>
<evidence type="ECO:0000256" key="3">
    <source>
        <dbReference type="ARBA" id="ARBA00023159"/>
    </source>
</evidence>
<feature type="region of interest" description="Disordered" evidence="6">
    <location>
        <begin position="1"/>
        <end position="81"/>
    </location>
</feature>
<evidence type="ECO:0000256" key="2">
    <source>
        <dbReference type="ARBA" id="ARBA00023125"/>
    </source>
</evidence>
<dbReference type="GO" id="GO:0046983">
    <property type="term" value="F:protein dimerization activity"/>
    <property type="evidence" value="ECO:0007669"/>
    <property type="project" value="InterPro"/>
</dbReference>
<dbReference type="InParanoid" id="A0A067NYB5"/>
<dbReference type="Pfam" id="PF00010">
    <property type="entry name" value="HLH"/>
    <property type="match status" value="1"/>
</dbReference>
<dbReference type="Proteomes" id="UP000027073">
    <property type="component" value="Unassembled WGS sequence"/>
</dbReference>
<dbReference type="EMBL" id="KL198004">
    <property type="protein sequence ID" value="KDQ32869.1"/>
    <property type="molecule type" value="Genomic_DNA"/>
</dbReference>
<dbReference type="PANTHER" id="PTHR10328:SF3">
    <property type="entry name" value="PROTEIN MAX"/>
    <property type="match status" value="1"/>
</dbReference>
<proteinExistence type="predicted"/>
<keyword evidence="3" id="KW-0010">Activator</keyword>
<feature type="region of interest" description="Disordered" evidence="6">
    <location>
        <begin position="445"/>
        <end position="490"/>
    </location>
</feature>
<sequence>MAMTLPIPSSPSAGNSPASEESNAPRTPLSPTLPLPAEQASNANTQSAAAAANANNQGQPKRKPSRRANTAERRATHNAVERQRRETLNGRFLDLAALLPNLSQIRRPSKSSIVNSSIAHIHASRRHRLLAARELRAMKVEADALHREVNIWRDRAGLPRLEEPVRSEAFSMVLSGELEVIAAVPGDDEDEDGQGYGNYGDDDEDFAGPMGNVHGSHDDMDERHAGLSMLKNANANPFAHSLPPNAGGNHLTHILPRPAQGGPMISSPTVATFENPAMGAMYEQHESAQHFMQQQYPDVDKVTAWNTTQLYQQQSMLQAQRSLFTPPATSHGLPSSQSNPSYADQALFANFQRQQQQQQQQLAAMQQNNHGHMFGSPERDDASSVGSVNISDHGRGRSGSLEAGSGYGSPVGAGHVSSSPGSFEMPSALSSGEYIPRRMTSGGAGLHVNTGVSGGAPGSWARDSDMSGMGGMMKQGLASPPISVGGGGSGTGFAMMM</sequence>
<dbReference type="PANTHER" id="PTHR10328">
    <property type="entry name" value="PROTEIN MAX MYC-ASSOCIATED FACTOR X"/>
    <property type="match status" value="1"/>
</dbReference>
<evidence type="ECO:0000259" key="7">
    <source>
        <dbReference type="PROSITE" id="PS50888"/>
    </source>
</evidence>
<protein>
    <recommendedName>
        <fullName evidence="7">BHLH domain-containing protein</fullName>
    </recommendedName>
</protein>
<evidence type="ECO:0000256" key="6">
    <source>
        <dbReference type="SAM" id="MobiDB-lite"/>
    </source>
</evidence>
<dbReference type="PROSITE" id="PS50888">
    <property type="entry name" value="BHLH"/>
    <property type="match status" value="1"/>
</dbReference>
<dbReference type="OrthoDB" id="8964853at2759"/>
<accession>A0A067NYB5</accession>
<dbReference type="HOGENOM" id="CLU_029468_1_0_1"/>
<evidence type="ECO:0000313" key="8">
    <source>
        <dbReference type="EMBL" id="KDQ32869.1"/>
    </source>
</evidence>
<feature type="compositionally biased region" description="Low complexity" evidence="6">
    <location>
        <begin position="10"/>
        <end position="57"/>
    </location>
</feature>
<reference evidence="9" key="1">
    <citation type="journal article" date="2014" name="Proc. Natl. Acad. Sci. U.S.A.">
        <title>Extensive sampling of basidiomycete genomes demonstrates inadequacy of the white-rot/brown-rot paradigm for wood decay fungi.</title>
        <authorList>
            <person name="Riley R."/>
            <person name="Salamov A.A."/>
            <person name="Brown D.W."/>
            <person name="Nagy L.G."/>
            <person name="Floudas D."/>
            <person name="Held B.W."/>
            <person name="Levasseur A."/>
            <person name="Lombard V."/>
            <person name="Morin E."/>
            <person name="Otillar R."/>
            <person name="Lindquist E.A."/>
            <person name="Sun H."/>
            <person name="LaButti K.M."/>
            <person name="Schmutz J."/>
            <person name="Jabbour D."/>
            <person name="Luo H."/>
            <person name="Baker S.E."/>
            <person name="Pisabarro A.G."/>
            <person name="Walton J.D."/>
            <person name="Blanchette R.A."/>
            <person name="Henrissat B."/>
            <person name="Martin F."/>
            <person name="Cullen D."/>
            <person name="Hibbett D.S."/>
            <person name="Grigoriev I.V."/>
        </authorList>
    </citation>
    <scope>NUCLEOTIDE SEQUENCE [LARGE SCALE GENOMIC DNA]</scope>
    <source>
        <strain evidence="9">PC15</strain>
    </source>
</reference>
<dbReference type="STRING" id="1137138.A0A067NYB5"/>
<dbReference type="GO" id="GO:0090575">
    <property type="term" value="C:RNA polymerase II transcription regulator complex"/>
    <property type="evidence" value="ECO:0007669"/>
    <property type="project" value="TreeGrafter"/>
</dbReference>
<dbReference type="GO" id="GO:0045944">
    <property type="term" value="P:positive regulation of transcription by RNA polymerase II"/>
    <property type="evidence" value="ECO:0007669"/>
    <property type="project" value="TreeGrafter"/>
</dbReference>
<evidence type="ECO:0000313" key="9">
    <source>
        <dbReference type="Proteomes" id="UP000027073"/>
    </source>
</evidence>
<keyword evidence="1" id="KW-0805">Transcription regulation</keyword>
<feature type="domain" description="BHLH" evidence="7">
    <location>
        <begin position="72"/>
        <end position="124"/>
    </location>
</feature>
<dbReference type="Gene3D" id="4.10.280.10">
    <property type="entry name" value="Helix-loop-helix DNA-binding domain"/>
    <property type="match status" value="1"/>
</dbReference>
<dbReference type="CDD" id="cd00083">
    <property type="entry name" value="bHLH_SF"/>
    <property type="match status" value="1"/>
</dbReference>
<organism evidence="8 9">
    <name type="scientific">Pleurotus ostreatus (strain PC15)</name>
    <name type="common">Oyster mushroom</name>
    <dbReference type="NCBI Taxonomy" id="1137138"/>
    <lineage>
        <taxon>Eukaryota</taxon>
        <taxon>Fungi</taxon>
        <taxon>Dikarya</taxon>
        <taxon>Basidiomycota</taxon>
        <taxon>Agaricomycotina</taxon>
        <taxon>Agaricomycetes</taxon>
        <taxon>Agaricomycetidae</taxon>
        <taxon>Agaricales</taxon>
        <taxon>Pleurotineae</taxon>
        <taxon>Pleurotaceae</taxon>
        <taxon>Pleurotus</taxon>
    </lineage>
</organism>
<dbReference type="GO" id="GO:0003677">
    <property type="term" value="F:DNA binding"/>
    <property type="evidence" value="ECO:0007669"/>
    <property type="project" value="UniProtKB-KW"/>
</dbReference>
<evidence type="ECO:0000256" key="5">
    <source>
        <dbReference type="ARBA" id="ARBA00023242"/>
    </source>
</evidence>
<keyword evidence="5" id="KW-0539">Nucleus</keyword>
<dbReference type="GO" id="GO:0003700">
    <property type="term" value="F:DNA-binding transcription factor activity"/>
    <property type="evidence" value="ECO:0007669"/>
    <property type="project" value="TreeGrafter"/>
</dbReference>
<feature type="compositionally biased region" description="Low complexity" evidence="6">
    <location>
        <begin position="352"/>
        <end position="368"/>
    </location>
</feature>
<gene>
    <name evidence="8" type="ORF">PLEOSDRAFT_1110294</name>
</gene>
<dbReference type="VEuPathDB" id="FungiDB:PLEOSDRAFT_1110294"/>
<name>A0A067NYB5_PLEO1</name>
<dbReference type="SMART" id="SM00353">
    <property type="entry name" value="HLH"/>
    <property type="match status" value="1"/>
</dbReference>
<dbReference type="InterPro" id="IPR011598">
    <property type="entry name" value="bHLH_dom"/>
</dbReference>
<dbReference type="InterPro" id="IPR036638">
    <property type="entry name" value="HLH_DNA-bd_sf"/>
</dbReference>
<dbReference type="SUPFAM" id="SSF47459">
    <property type="entry name" value="HLH, helix-loop-helix DNA-binding domain"/>
    <property type="match status" value="1"/>
</dbReference>
<evidence type="ECO:0000256" key="1">
    <source>
        <dbReference type="ARBA" id="ARBA00023015"/>
    </source>
</evidence>
<feature type="region of interest" description="Disordered" evidence="6">
    <location>
        <begin position="352"/>
        <end position="426"/>
    </location>
</feature>
<dbReference type="AlphaFoldDB" id="A0A067NYB5"/>